<organism evidence="2 3">
    <name type="scientific">Pantoea rodasii</name>
    <dbReference type="NCBI Taxonomy" id="1076549"/>
    <lineage>
        <taxon>Bacteria</taxon>
        <taxon>Pseudomonadati</taxon>
        <taxon>Pseudomonadota</taxon>
        <taxon>Gammaproteobacteria</taxon>
        <taxon>Enterobacterales</taxon>
        <taxon>Erwiniaceae</taxon>
        <taxon>Pantoea</taxon>
    </lineage>
</organism>
<proteinExistence type="predicted"/>
<dbReference type="EMBL" id="JTJJ01000031">
    <property type="protein sequence ID" value="KHJ68430.1"/>
    <property type="molecule type" value="Genomic_DNA"/>
</dbReference>
<dbReference type="RefSeq" id="WP_039330256.1">
    <property type="nucleotide sequence ID" value="NZ_JTJJ01000031.1"/>
</dbReference>
<evidence type="ECO:0000313" key="2">
    <source>
        <dbReference type="EMBL" id="KHJ68430.1"/>
    </source>
</evidence>
<evidence type="ECO:0000259" key="1">
    <source>
        <dbReference type="Pfam" id="PF01636"/>
    </source>
</evidence>
<comment type="caution">
    <text evidence="2">The sequence shown here is derived from an EMBL/GenBank/DDBJ whole genome shotgun (WGS) entry which is preliminary data.</text>
</comment>
<gene>
    <name evidence="2" type="ORF">QU24_08955</name>
</gene>
<sequence length="311" mass="35360">MLTRLQQALAGWQPALEFDFQPGTAGVASPHRLATEWAGFRLTSNGQHYYAKVLFDDQQPLIDIQRSAEISRQAGELGISPTLCHVDSAAGVLIFTALDTDFHWARLEQLRDPQHFAALTRTLDRLHQSGLPLPSHSRQQDMLRLRGLAEQAALVLPDEMLWLGECVDLAWQAINATPFEPVLIHGDNIASNWVVNPQGEWRLLDFDYAAQGDAWHDIATLIHEQLPTDDRWRDAIRTWRGSCSEADVARCRLYAFVDDYHWTLWGMLNGATSPRGLEFAKLGQWQLLRCRQSVSDPRFERWLNLTAEKAK</sequence>
<dbReference type="Gene3D" id="3.90.1200.10">
    <property type="match status" value="1"/>
</dbReference>
<dbReference type="SUPFAM" id="SSF56112">
    <property type="entry name" value="Protein kinase-like (PK-like)"/>
    <property type="match status" value="1"/>
</dbReference>
<dbReference type="InterPro" id="IPR011009">
    <property type="entry name" value="Kinase-like_dom_sf"/>
</dbReference>
<name>A0A0B1RBF1_9GAMM</name>
<feature type="domain" description="Aminoglycoside phosphotransferase" evidence="1">
    <location>
        <begin position="42"/>
        <end position="253"/>
    </location>
</feature>
<dbReference type="InterPro" id="IPR002575">
    <property type="entry name" value="Aminoglycoside_PTrfase"/>
</dbReference>
<reference evidence="2 3" key="1">
    <citation type="submission" date="2014-11" db="EMBL/GenBank/DDBJ databases">
        <title>Genome sequencing of Pantoea rodasii ND03.</title>
        <authorList>
            <person name="Muhamad Yunos N.Y."/>
            <person name="Chan K.-G."/>
        </authorList>
    </citation>
    <scope>NUCLEOTIDE SEQUENCE [LARGE SCALE GENOMIC DNA]</scope>
    <source>
        <strain evidence="2 3">ND03</strain>
    </source>
</reference>
<evidence type="ECO:0000313" key="3">
    <source>
        <dbReference type="Proteomes" id="UP000030853"/>
    </source>
</evidence>
<dbReference type="AlphaFoldDB" id="A0A0B1RBF1"/>
<accession>A0A0B1RBF1</accession>
<dbReference type="Pfam" id="PF01636">
    <property type="entry name" value="APH"/>
    <property type="match status" value="1"/>
</dbReference>
<protein>
    <recommendedName>
        <fullName evidence="1">Aminoglycoside phosphotransferase domain-containing protein</fullName>
    </recommendedName>
</protein>
<dbReference type="Proteomes" id="UP000030853">
    <property type="component" value="Unassembled WGS sequence"/>
</dbReference>